<evidence type="ECO:0000313" key="6">
    <source>
        <dbReference type="EMBL" id="NLP82428.1"/>
    </source>
</evidence>
<feature type="DNA-binding region" description="H-T-H motif" evidence="4">
    <location>
        <begin position="35"/>
        <end position="54"/>
    </location>
</feature>
<evidence type="ECO:0000256" key="2">
    <source>
        <dbReference type="ARBA" id="ARBA00023125"/>
    </source>
</evidence>
<dbReference type="SUPFAM" id="SSF46689">
    <property type="entry name" value="Homeodomain-like"/>
    <property type="match status" value="1"/>
</dbReference>
<evidence type="ECO:0000259" key="5">
    <source>
        <dbReference type="PROSITE" id="PS50977"/>
    </source>
</evidence>
<dbReference type="InterPro" id="IPR009057">
    <property type="entry name" value="Homeodomain-like_sf"/>
</dbReference>
<proteinExistence type="predicted"/>
<dbReference type="PANTHER" id="PTHR30055:SF234">
    <property type="entry name" value="HTH-TYPE TRANSCRIPTIONAL REGULATOR BETI"/>
    <property type="match status" value="1"/>
</dbReference>
<dbReference type="InterPro" id="IPR050109">
    <property type="entry name" value="HTH-type_TetR-like_transc_reg"/>
</dbReference>
<reference evidence="6 7" key="1">
    <citation type="submission" date="2020-04" db="EMBL/GenBank/DDBJ databases">
        <title>CFH 90308 Microbacterium sp.</title>
        <authorList>
            <person name="Nie G."/>
            <person name="Ming H."/>
            <person name="Xia T."/>
        </authorList>
    </citation>
    <scope>NUCLEOTIDE SEQUENCE [LARGE SCALE GENOMIC DNA]</scope>
    <source>
        <strain evidence="6 7">CFH 90308</strain>
    </source>
</reference>
<evidence type="ECO:0000313" key="7">
    <source>
        <dbReference type="Proteomes" id="UP001429745"/>
    </source>
</evidence>
<evidence type="ECO:0000256" key="4">
    <source>
        <dbReference type="PROSITE-ProRule" id="PRU00335"/>
    </source>
</evidence>
<dbReference type="InterPro" id="IPR001647">
    <property type="entry name" value="HTH_TetR"/>
</dbReference>
<dbReference type="RefSeq" id="WP_168910938.1">
    <property type="nucleotide sequence ID" value="NZ_JABACI010000001.1"/>
</dbReference>
<evidence type="ECO:0000256" key="1">
    <source>
        <dbReference type="ARBA" id="ARBA00023015"/>
    </source>
</evidence>
<sequence length="195" mass="20649">MAAVTTQAKRADARRNIEAIVDAATALLAVNPDASVQDIAKAAGVGRVTLYGHFDSRTALITEVATRAIAQTEESLRDLDLSGDPREAMAQLLDATWQLTHRFGAIVVAAGQALPPDELRRAHEGPAKRVRALLRRGRQEQKFRADMPVEWQITTIQAVLHAASGAVHRGEIAAADAPRLVTGTVLGALAAPAGS</sequence>
<dbReference type="PANTHER" id="PTHR30055">
    <property type="entry name" value="HTH-TYPE TRANSCRIPTIONAL REGULATOR RUTR"/>
    <property type="match status" value="1"/>
</dbReference>
<keyword evidence="3" id="KW-0804">Transcription</keyword>
<dbReference type="PROSITE" id="PS50977">
    <property type="entry name" value="HTH_TETR_2"/>
    <property type="match status" value="1"/>
</dbReference>
<dbReference type="Pfam" id="PF00440">
    <property type="entry name" value="TetR_N"/>
    <property type="match status" value="1"/>
</dbReference>
<gene>
    <name evidence="6" type="ORF">HF576_01050</name>
</gene>
<comment type="caution">
    <text evidence="6">The sequence shown here is derived from an EMBL/GenBank/DDBJ whole genome shotgun (WGS) entry which is preliminary data.</text>
</comment>
<dbReference type="Proteomes" id="UP001429745">
    <property type="component" value="Unassembled WGS sequence"/>
</dbReference>
<protein>
    <submittedName>
        <fullName evidence="6">TetR/AcrR family transcriptional regulator</fullName>
    </submittedName>
</protein>
<keyword evidence="1" id="KW-0805">Transcription regulation</keyword>
<dbReference type="EMBL" id="JABACI010000001">
    <property type="protein sequence ID" value="NLP82428.1"/>
    <property type="molecule type" value="Genomic_DNA"/>
</dbReference>
<keyword evidence="7" id="KW-1185">Reference proteome</keyword>
<feature type="domain" description="HTH tetR-type" evidence="5">
    <location>
        <begin position="14"/>
        <end position="72"/>
    </location>
</feature>
<dbReference type="SUPFAM" id="SSF48498">
    <property type="entry name" value="Tetracyclin repressor-like, C-terminal domain"/>
    <property type="match status" value="1"/>
</dbReference>
<dbReference type="InterPro" id="IPR036271">
    <property type="entry name" value="Tet_transcr_reg_TetR-rel_C_sf"/>
</dbReference>
<name>A0ABX1K7U0_9MICO</name>
<organism evidence="6 7">
    <name type="scientific">Microbacterium salsuginis</name>
    <dbReference type="NCBI Taxonomy" id="2722803"/>
    <lineage>
        <taxon>Bacteria</taxon>
        <taxon>Bacillati</taxon>
        <taxon>Actinomycetota</taxon>
        <taxon>Actinomycetes</taxon>
        <taxon>Micrococcales</taxon>
        <taxon>Microbacteriaceae</taxon>
        <taxon>Microbacterium</taxon>
    </lineage>
</organism>
<accession>A0ABX1K7U0</accession>
<keyword evidence="2 4" id="KW-0238">DNA-binding</keyword>
<dbReference type="Gene3D" id="1.10.357.10">
    <property type="entry name" value="Tetracycline Repressor, domain 2"/>
    <property type="match status" value="1"/>
</dbReference>
<evidence type="ECO:0000256" key="3">
    <source>
        <dbReference type="ARBA" id="ARBA00023163"/>
    </source>
</evidence>